<evidence type="ECO:0000313" key="2">
    <source>
        <dbReference type="EMBL" id="MFB9524920.1"/>
    </source>
</evidence>
<organism evidence="2 3">
    <name type="scientific">Streptomyces cremeus</name>
    <dbReference type="NCBI Taxonomy" id="66881"/>
    <lineage>
        <taxon>Bacteria</taxon>
        <taxon>Bacillati</taxon>
        <taxon>Actinomycetota</taxon>
        <taxon>Actinomycetes</taxon>
        <taxon>Kitasatosporales</taxon>
        <taxon>Streptomycetaceae</taxon>
        <taxon>Streptomyces</taxon>
    </lineage>
</organism>
<gene>
    <name evidence="2" type="ORF">ACFFTU_33805</name>
</gene>
<dbReference type="RefSeq" id="WP_345219946.1">
    <property type="nucleotide sequence ID" value="NZ_BAAAXE010000003.1"/>
</dbReference>
<feature type="domain" description="SnoaL-like" evidence="1">
    <location>
        <begin position="20"/>
        <end position="147"/>
    </location>
</feature>
<reference evidence="2 3" key="1">
    <citation type="submission" date="2024-09" db="EMBL/GenBank/DDBJ databases">
        <authorList>
            <person name="Sun Q."/>
            <person name="Mori K."/>
        </authorList>
    </citation>
    <scope>NUCLEOTIDE SEQUENCE [LARGE SCALE GENOMIC DNA]</scope>
    <source>
        <strain evidence="2 3">JCM 4362</strain>
    </source>
</reference>
<sequence>MTTAPDLAPAAPAAAAWSAALHAEVQQFYAHQMQLLDLAEAQGWADTFTEDATFAVPTLPEPARGRAALVAATTRSHAELAAAGQRHRHFLGMLDVRPRPDGAVDVRSYAIVYVSDIGGASRVHRVCVCEDVLVRDADGGLKVSARTVARDDLA</sequence>
<accession>A0ABV5PNY7</accession>
<dbReference type="Pfam" id="PF13577">
    <property type="entry name" value="SnoaL_4"/>
    <property type="match status" value="1"/>
</dbReference>
<dbReference type="CDD" id="cd00531">
    <property type="entry name" value="NTF2_like"/>
    <property type="match status" value="1"/>
</dbReference>
<protein>
    <submittedName>
        <fullName evidence="2">Nuclear transport factor 2 family protein</fullName>
    </submittedName>
</protein>
<dbReference type="SUPFAM" id="SSF54427">
    <property type="entry name" value="NTF2-like"/>
    <property type="match status" value="1"/>
</dbReference>
<dbReference type="Proteomes" id="UP001589718">
    <property type="component" value="Unassembled WGS sequence"/>
</dbReference>
<comment type="caution">
    <text evidence="2">The sequence shown here is derived from an EMBL/GenBank/DDBJ whole genome shotgun (WGS) entry which is preliminary data.</text>
</comment>
<evidence type="ECO:0000313" key="3">
    <source>
        <dbReference type="Proteomes" id="UP001589718"/>
    </source>
</evidence>
<keyword evidence="3" id="KW-1185">Reference proteome</keyword>
<evidence type="ECO:0000259" key="1">
    <source>
        <dbReference type="Pfam" id="PF13577"/>
    </source>
</evidence>
<dbReference type="InterPro" id="IPR032710">
    <property type="entry name" value="NTF2-like_dom_sf"/>
</dbReference>
<dbReference type="EMBL" id="JBHMCR010000027">
    <property type="protein sequence ID" value="MFB9524920.1"/>
    <property type="molecule type" value="Genomic_DNA"/>
</dbReference>
<proteinExistence type="predicted"/>
<dbReference type="Gene3D" id="3.10.450.50">
    <property type="match status" value="1"/>
</dbReference>
<name>A0ABV5PNY7_STRCM</name>
<dbReference type="InterPro" id="IPR037401">
    <property type="entry name" value="SnoaL-like"/>
</dbReference>